<dbReference type="AlphaFoldDB" id="A0A8J3D374"/>
<gene>
    <name evidence="1" type="ORF">GCM10007390_17450</name>
</gene>
<protein>
    <submittedName>
        <fullName evidence="1">Uncharacterized protein</fullName>
    </submittedName>
</protein>
<dbReference type="RefSeq" id="WP_189563921.1">
    <property type="nucleotide sequence ID" value="NZ_BMXF01000001.1"/>
</dbReference>
<evidence type="ECO:0000313" key="1">
    <source>
        <dbReference type="EMBL" id="GHB64083.1"/>
    </source>
</evidence>
<organism evidence="1 2">
    <name type="scientific">Persicitalea jodogahamensis</name>
    <dbReference type="NCBI Taxonomy" id="402147"/>
    <lineage>
        <taxon>Bacteria</taxon>
        <taxon>Pseudomonadati</taxon>
        <taxon>Bacteroidota</taxon>
        <taxon>Cytophagia</taxon>
        <taxon>Cytophagales</taxon>
        <taxon>Spirosomataceae</taxon>
        <taxon>Persicitalea</taxon>
    </lineage>
</organism>
<dbReference type="Proteomes" id="UP000598271">
    <property type="component" value="Unassembled WGS sequence"/>
</dbReference>
<proteinExistence type="predicted"/>
<keyword evidence="2" id="KW-1185">Reference proteome</keyword>
<name>A0A8J3D374_9BACT</name>
<comment type="caution">
    <text evidence="1">The sequence shown here is derived from an EMBL/GenBank/DDBJ whole genome shotgun (WGS) entry which is preliminary data.</text>
</comment>
<reference evidence="1 2" key="1">
    <citation type="journal article" date="2014" name="Int. J. Syst. Evol. Microbiol.">
        <title>Complete genome sequence of Corynebacterium casei LMG S-19264T (=DSM 44701T), isolated from a smear-ripened cheese.</title>
        <authorList>
            <consortium name="US DOE Joint Genome Institute (JGI-PGF)"/>
            <person name="Walter F."/>
            <person name="Albersmeier A."/>
            <person name="Kalinowski J."/>
            <person name="Ruckert C."/>
        </authorList>
    </citation>
    <scope>NUCLEOTIDE SEQUENCE [LARGE SCALE GENOMIC DNA]</scope>
    <source>
        <strain evidence="1 2">KCTC 12866</strain>
    </source>
</reference>
<sequence>MNCRLIKLSKLSGDKASIYSVILGDEQETLFDKFLKENATDFKEEVQDIVKRLRSIAKNHGAREQYFKVNEGSPGDGVCALYDDPDSNLRLYCIRYGQELIILGNGGYKPKSIRAFQEDDKLTKENYFLRELSGKITERLKDSDLRYINGYSDFEGDLEFNDDDYE</sequence>
<accession>A0A8J3D374</accession>
<evidence type="ECO:0000313" key="2">
    <source>
        <dbReference type="Proteomes" id="UP000598271"/>
    </source>
</evidence>
<dbReference type="EMBL" id="BMXF01000001">
    <property type="protein sequence ID" value="GHB64083.1"/>
    <property type="molecule type" value="Genomic_DNA"/>
</dbReference>